<feature type="compositionally biased region" description="Basic and acidic residues" evidence="1">
    <location>
        <begin position="75"/>
        <end position="98"/>
    </location>
</feature>
<evidence type="ECO:0000313" key="2">
    <source>
        <dbReference type="EMBL" id="CAB4141648.1"/>
    </source>
</evidence>
<feature type="region of interest" description="Disordered" evidence="1">
    <location>
        <begin position="75"/>
        <end position="126"/>
    </location>
</feature>
<name>A0A6J5M4N5_9CAUD</name>
<dbReference type="InterPro" id="IPR008160">
    <property type="entry name" value="Collagen"/>
</dbReference>
<feature type="compositionally biased region" description="Basic and acidic residues" evidence="1">
    <location>
        <begin position="107"/>
        <end position="121"/>
    </location>
</feature>
<keyword evidence="2" id="KW-0176">Collagen</keyword>
<reference evidence="2" key="1">
    <citation type="submission" date="2020-04" db="EMBL/GenBank/DDBJ databases">
        <authorList>
            <person name="Chiriac C."/>
            <person name="Salcher M."/>
            <person name="Ghai R."/>
            <person name="Kavagutti S V."/>
        </authorList>
    </citation>
    <scope>NUCLEOTIDE SEQUENCE</scope>
</reference>
<evidence type="ECO:0000256" key="1">
    <source>
        <dbReference type="SAM" id="MobiDB-lite"/>
    </source>
</evidence>
<sequence>MDVESLAKQLILKGMTEEQQKAVLMSIRESVQKTRELQKQKVGENAQLVIQALKKIESDIRDRYDDLGNKIESRVRSIKDGKDGKDGRNGANGRDGRDGSVGPMGPRGKDGLNGRDGKDGEDGVSVTDAHIDFDGSLIISLSSGRTINVGEVVAPDLAEKIKVITNGGGTSQSVLDTLASLQTQINNLIPSQTGQAGKFLTTNGSVLSWASVAGGLSYQGTWNASTNTPTLASGVGTNGYYYIVATAGSTNLDGITDWQIGDWLMFNGTVWQKIDQSNLVTSVNSQTGAVVLTTTNINEGTNLYYLDSRARTALSAGTGISYDNTTGVITNSAPDQTVALTAGTGISTSGTYPNFTITNSDRGSSQNIFKNVAVAGQNTVVADTNDDTLTLAASTGITITTNDSTDTVTITNSAPDQTVSLTGAGTTSISGTYPNFTITSNDQYVGTVTSVGGTGTVNGITLSGTITSSGNLTLGGTLSGVDLTTQVTGTLPIGNGGTGQTTANAAFNALAPSQSSQSGKYLTTDGTNTSWATVNAGASITNDTSTSTNLYPLFAAATSGTPTVIYTSNAKYLYKPSTGELQASASVSTNGLIINSTTVASSYTIASGQNAMSVGPITMNSGVTVTVSSGQRWLVL</sequence>
<accession>A0A6J5M4N5</accession>
<dbReference type="EMBL" id="LR796394">
    <property type="protein sequence ID" value="CAB4141648.1"/>
    <property type="molecule type" value="Genomic_DNA"/>
</dbReference>
<dbReference type="Pfam" id="PF01391">
    <property type="entry name" value="Collagen"/>
    <property type="match status" value="1"/>
</dbReference>
<protein>
    <submittedName>
        <fullName evidence="2">Collagen triple helix repeat</fullName>
    </submittedName>
</protein>
<proteinExistence type="predicted"/>
<organism evidence="2">
    <name type="scientific">uncultured Caudovirales phage</name>
    <dbReference type="NCBI Taxonomy" id="2100421"/>
    <lineage>
        <taxon>Viruses</taxon>
        <taxon>Duplodnaviria</taxon>
        <taxon>Heunggongvirae</taxon>
        <taxon>Uroviricota</taxon>
        <taxon>Caudoviricetes</taxon>
        <taxon>Peduoviridae</taxon>
        <taxon>Maltschvirus</taxon>
        <taxon>Maltschvirus maltsch</taxon>
    </lineage>
</organism>
<gene>
    <name evidence="2" type="ORF">UFOVP420_27</name>
</gene>